<dbReference type="Proteomes" id="UP001627154">
    <property type="component" value="Unassembled WGS sequence"/>
</dbReference>
<reference evidence="2 3" key="1">
    <citation type="journal article" date="2024" name="bioRxiv">
        <title>A reference genome for Trichogramma kaykai: A tiny desert-dwelling parasitoid wasp with competing sex-ratio distorters.</title>
        <authorList>
            <person name="Culotta J."/>
            <person name="Lindsey A.R."/>
        </authorList>
    </citation>
    <scope>NUCLEOTIDE SEQUENCE [LARGE SCALE GENOMIC DNA]</scope>
    <source>
        <strain evidence="2 3">KSX58</strain>
    </source>
</reference>
<evidence type="ECO:0000256" key="1">
    <source>
        <dbReference type="SAM" id="MobiDB-lite"/>
    </source>
</evidence>
<feature type="region of interest" description="Disordered" evidence="1">
    <location>
        <begin position="47"/>
        <end position="79"/>
    </location>
</feature>
<accession>A0ABD2WHW5</accession>
<name>A0ABD2WHW5_9HYME</name>
<keyword evidence="3" id="KW-1185">Reference proteome</keyword>
<sequence length="104" mass="11124">MIQIHREAAAKMLQSRSRTAARGNRAGDAWRVHLRLAASGLNRMFRVLGPESSSSRRRRNSSSSSNGPLSNGSTLRKAGGASIGCSAPAALSLFLAKTLVYARR</sequence>
<proteinExistence type="predicted"/>
<evidence type="ECO:0000313" key="2">
    <source>
        <dbReference type="EMBL" id="KAL3392417.1"/>
    </source>
</evidence>
<organism evidence="2 3">
    <name type="scientific">Trichogramma kaykai</name>
    <dbReference type="NCBI Taxonomy" id="54128"/>
    <lineage>
        <taxon>Eukaryota</taxon>
        <taxon>Metazoa</taxon>
        <taxon>Ecdysozoa</taxon>
        <taxon>Arthropoda</taxon>
        <taxon>Hexapoda</taxon>
        <taxon>Insecta</taxon>
        <taxon>Pterygota</taxon>
        <taxon>Neoptera</taxon>
        <taxon>Endopterygota</taxon>
        <taxon>Hymenoptera</taxon>
        <taxon>Apocrita</taxon>
        <taxon>Proctotrupomorpha</taxon>
        <taxon>Chalcidoidea</taxon>
        <taxon>Trichogrammatidae</taxon>
        <taxon>Trichogramma</taxon>
    </lineage>
</organism>
<evidence type="ECO:0000313" key="3">
    <source>
        <dbReference type="Proteomes" id="UP001627154"/>
    </source>
</evidence>
<dbReference type="AlphaFoldDB" id="A0ABD2WHW5"/>
<dbReference type="EMBL" id="JBJJXI010000104">
    <property type="protein sequence ID" value="KAL3392417.1"/>
    <property type="molecule type" value="Genomic_DNA"/>
</dbReference>
<gene>
    <name evidence="2" type="ORF">TKK_012948</name>
</gene>
<protein>
    <submittedName>
        <fullName evidence="2">Uncharacterized protein</fullName>
    </submittedName>
</protein>
<comment type="caution">
    <text evidence="2">The sequence shown here is derived from an EMBL/GenBank/DDBJ whole genome shotgun (WGS) entry which is preliminary data.</text>
</comment>